<evidence type="ECO:0000313" key="3">
    <source>
        <dbReference type="Proteomes" id="UP000447434"/>
    </source>
</evidence>
<protein>
    <submittedName>
        <fullName evidence="2">Uncharacterized protein</fullName>
    </submittedName>
</protein>
<organism evidence="2 3">
    <name type="scientific">Lupinus albus</name>
    <name type="common">White lupine</name>
    <name type="synonym">Lupinus termis</name>
    <dbReference type="NCBI Taxonomy" id="3870"/>
    <lineage>
        <taxon>Eukaryota</taxon>
        <taxon>Viridiplantae</taxon>
        <taxon>Streptophyta</taxon>
        <taxon>Embryophyta</taxon>
        <taxon>Tracheophyta</taxon>
        <taxon>Spermatophyta</taxon>
        <taxon>Magnoliopsida</taxon>
        <taxon>eudicotyledons</taxon>
        <taxon>Gunneridae</taxon>
        <taxon>Pentapetalae</taxon>
        <taxon>rosids</taxon>
        <taxon>fabids</taxon>
        <taxon>Fabales</taxon>
        <taxon>Fabaceae</taxon>
        <taxon>Papilionoideae</taxon>
        <taxon>50 kb inversion clade</taxon>
        <taxon>genistoids sensu lato</taxon>
        <taxon>core genistoids</taxon>
        <taxon>Genisteae</taxon>
        <taxon>Lupinus</taxon>
    </lineage>
</organism>
<accession>A0A6A4NYE7</accession>
<dbReference type="EMBL" id="WOCE01000018">
    <property type="protein sequence ID" value="KAE9594151.1"/>
    <property type="molecule type" value="Genomic_DNA"/>
</dbReference>
<gene>
    <name evidence="2" type="ORF">Lalb_Chr18g0050781</name>
</gene>
<dbReference type="Proteomes" id="UP000447434">
    <property type="component" value="Chromosome 18"/>
</dbReference>
<proteinExistence type="predicted"/>
<dbReference type="AlphaFoldDB" id="A0A6A4NYE7"/>
<name>A0A6A4NYE7_LUPAL</name>
<keyword evidence="3" id="KW-1185">Reference proteome</keyword>
<evidence type="ECO:0000313" key="2">
    <source>
        <dbReference type="EMBL" id="KAE9594151.1"/>
    </source>
</evidence>
<sequence>MHLLLYEQVPLNSLTAEPSSKVHREDKPQISMRQEAASAPSIKVEADMENYSQSETKELVEDELEKENLNKVNISDSQSMVTEGTNSKYSEETFGKSDIVNNDEEAIEQHLNKNETMVAFESVEESQNGSNTTHMKEVVVQLVNVNAPKPDSPNYSSEAGNFRDLAELVEDNKNNEKPESINAHEKLLQPSVIELTIPNKETNEGL</sequence>
<reference evidence="3" key="1">
    <citation type="journal article" date="2020" name="Nat. Commun.">
        <title>Genome sequence of the cluster root forming white lupin.</title>
        <authorList>
            <person name="Hufnagel B."/>
            <person name="Marques A."/>
            <person name="Soriano A."/>
            <person name="Marques L."/>
            <person name="Divol F."/>
            <person name="Doumas P."/>
            <person name="Sallet E."/>
            <person name="Mancinotti D."/>
            <person name="Carrere S."/>
            <person name="Marande W."/>
            <person name="Arribat S."/>
            <person name="Keller J."/>
            <person name="Huneau C."/>
            <person name="Blein T."/>
            <person name="Aime D."/>
            <person name="Laguerre M."/>
            <person name="Taylor J."/>
            <person name="Schubert V."/>
            <person name="Nelson M."/>
            <person name="Geu-Flores F."/>
            <person name="Crespi M."/>
            <person name="Gallardo-Guerrero K."/>
            <person name="Delaux P.-M."/>
            <person name="Salse J."/>
            <person name="Berges H."/>
            <person name="Guyot R."/>
            <person name="Gouzy J."/>
            <person name="Peret B."/>
        </authorList>
    </citation>
    <scope>NUCLEOTIDE SEQUENCE [LARGE SCALE GENOMIC DNA]</scope>
    <source>
        <strain evidence="3">cv. Amiga</strain>
    </source>
</reference>
<comment type="caution">
    <text evidence="2">The sequence shown here is derived from an EMBL/GenBank/DDBJ whole genome shotgun (WGS) entry which is preliminary data.</text>
</comment>
<feature type="region of interest" description="Disordered" evidence="1">
    <location>
        <begin position="9"/>
        <end position="53"/>
    </location>
</feature>
<evidence type="ECO:0000256" key="1">
    <source>
        <dbReference type="SAM" id="MobiDB-lite"/>
    </source>
</evidence>